<reference evidence="1 2" key="1">
    <citation type="submission" date="2020-01" db="EMBL/GenBank/DDBJ databases">
        <title>Insect and environment-associated Actinomycetes.</title>
        <authorList>
            <person name="Currrie C."/>
            <person name="Chevrette M."/>
            <person name="Carlson C."/>
            <person name="Stubbendieck R."/>
            <person name="Wendt-Pienkowski E."/>
        </authorList>
    </citation>
    <scope>NUCLEOTIDE SEQUENCE [LARGE SCALE GENOMIC DNA]</scope>
    <source>
        <strain evidence="1 2">SID10258</strain>
    </source>
</reference>
<evidence type="ECO:0000313" key="2">
    <source>
        <dbReference type="Proteomes" id="UP000475532"/>
    </source>
</evidence>
<dbReference type="RefSeq" id="WP_163054658.1">
    <property type="nucleotide sequence ID" value="NZ_JAAGLI010000237.1"/>
</dbReference>
<feature type="non-terminal residue" evidence="1">
    <location>
        <position position="77"/>
    </location>
</feature>
<organism evidence="1 2">
    <name type="scientific">Actinomadura bangladeshensis</name>
    <dbReference type="NCBI Taxonomy" id="453573"/>
    <lineage>
        <taxon>Bacteria</taxon>
        <taxon>Bacillati</taxon>
        <taxon>Actinomycetota</taxon>
        <taxon>Actinomycetes</taxon>
        <taxon>Streptosporangiales</taxon>
        <taxon>Thermomonosporaceae</taxon>
        <taxon>Actinomadura</taxon>
    </lineage>
</organism>
<evidence type="ECO:0000313" key="1">
    <source>
        <dbReference type="EMBL" id="NEA22761.1"/>
    </source>
</evidence>
<dbReference type="AlphaFoldDB" id="A0A6L9QBI3"/>
<protein>
    <submittedName>
        <fullName evidence="1">Uncharacterized protein</fullName>
    </submittedName>
</protein>
<dbReference type="Proteomes" id="UP000475532">
    <property type="component" value="Unassembled WGS sequence"/>
</dbReference>
<name>A0A6L9QBI3_9ACTN</name>
<comment type="caution">
    <text evidence="1">The sequence shown here is derived from an EMBL/GenBank/DDBJ whole genome shotgun (WGS) entry which is preliminary data.</text>
</comment>
<accession>A0A6L9QBI3</accession>
<feature type="non-terminal residue" evidence="1">
    <location>
        <position position="1"/>
    </location>
</feature>
<gene>
    <name evidence="1" type="ORF">G3I70_09675</name>
</gene>
<sequence>VSATPSAPPEPVYEVSAETGASDPGLVRVRFEPPAHGAVEVVLSDGPPPWPRSAVVPLEEVRRETRRLACAPVPGGI</sequence>
<dbReference type="EMBL" id="JAAGLI010000237">
    <property type="protein sequence ID" value="NEA22761.1"/>
    <property type="molecule type" value="Genomic_DNA"/>
</dbReference>
<proteinExistence type="predicted"/>